<dbReference type="Pfam" id="PF06980">
    <property type="entry name" value="DUF1302"/>
    <property type="match status" value="1"/>
</dbReference>
<protein>
    <recommendedName>
        <fullName evidence="3">DUF1302 domain-containing protein</fullName>
    </recommendedName>
</protein>
<dbReference type="RefSeq" id="WP_201347672.1">
    <property type="nucleotide sequence ID" value="NZ_AP014546.1"/>
</dbReference>
<gene>
    <name evidence="1" type="ORF">NEJAP_2544</name>
</gene>
<evidence type="ECO:0000313" key="1">
    <source>
        <dbReference type="EMBL" id="BBB30489.1"/>
    </source>
</evidence>
<dbReference type="EMBL" id="AP014546">
    <property type="protein sequence ID" value="BBB30489.1"/>
    <property type="molecule type" value="Genomic_DNA"/>
</dbReference>
<reference evidence="1 2" key="1">
    <citation type="journal article" date="2008" name="Int. J. Syst. Evol. Microbiol.">
        <title>Neptunomonas japonica sp. nov., an Osedax japonicus symbiont-like bacterium isolated from sediment adjacent to sperm whale carcasses off Kagoshima, Japan.</title>
        <authorList>
            <person name="Miyazaki M."/>
            <person name="Nogi Y."/>
            <person name="Fujiwara Y."/>
            <person name="Kawato M."/>
            <person name="Kubokawa K."/>
            <person name="Horikoshi K."/>
        </authorList>
    </citation>
    <scope>NUCLEOTIDE SEQUENCE [LARGE SCALE GENOMIC DNA]</scope>
    <source>
        <strain evidence="1 2">JAMM 1380</strain>
    </source>
</reference>
<keyword evidence="2" id="KW-1185">Reference proteome</keyword>
<evidence type="ECO:0000313" key="2">
    <source>
        <dbReference type="Proteomes" id="UP000595332"/>
    </source>
</evidence>
<accession>A0A7R6PDG8</accession>
<sequence length="570" mass="61342">MIRINKGYRAALVKGAQAGLLAGLVINPTHAVEFNLGEVEGNFSSQLSIGASWRAEDPDKALISPGNVAGATGSSSVTDDGNLNFKKGDAFSKIFKGIHDLELTYQNYGAFFRGKYWYDYELANNGKPHGHSPNGYTAGAELDDSGFADFAKFSGIELLDAFVYGNLELGDMPLDLRLGRQVVSWGESTFIQNGVNSINPIDVSAFRRPGAEVKEGLLPVSLLYGNLGVSDALSVEAFYQLDWQPFVIDGCGTYFSNADIVAAGCNVGTLSVALPDKTQLAVPAASLPRFGNREPDSNGQYGVALRYVSEELNETEFGIYYQNLHSRIPIIAPIKTVSGGLGGYFIDYPEDVSQYGVSFNTNVGTWSVSGEYSYRPDQPLQVNTIDILRAGFGVPTTYSSTFNAAAPGRVNGHDTVGVSQAQVTVVKFLDQVAGASRVTLIGEAGANYVHDLPDASERAYGRSPVFGGAEKGSDGYVTSTSWGYRARAVFDYPNALYGINLKPTIAWSHDVSGFSPNANFREGRKALGLSLNADYLSKYTGGISYNSFFGGDFHDTNDRDFISINFGMSF</sequence>
<dbReference type="KEGG" id="njp:NEJAP_2544"/>
<dbReference type="InterPro" id="IPR010727">
    <property type="entry name" value="DUF1302"/>
</dbReference>
<name>A0A7R6PDG8_9GAMM</name>
<evidence type="ECO:0008006" key="3">
    <source>
        <dbReference type="Google" id="ProtNLM"/>
    </source>
</evidence>
<organism evidence="1 2">
    <name type="scientific">Neptunomonas japonica JAMM 1380</name>
    <dbReference type="NCBI Taxonomy" id="1441457"/>
    <lineage>
        <taxon>Bacteria</taxon>
        <taxon>Pseudomonadati</taxon>
        <taxon>Pseudomonadota</taxon>
        <taxon>Gammaproteobacteria</taxon>
        <taxon>Oceanospirillales</taxon>
        <taxon>Oceanospirillaceae</taxon>
        <taxon>Neptunomonas</taxon>
    </lineage>
</organism>
<dbReference type="AlphaFoldDB" id="A0A7R6PDG8"/>
<dbReference type="Proteomes" id="UP000595332">
    <property type="component" value="Chromosome"/>
</dbReference>
<proteinExistence type="predicted"/>